<keyword evidence="6" id="KW-0238">DNA-binding</keyword>
<keyword evidence="5" id="KW-0067">ATP-binding</keyword>
<accession>A0A8T4L7L5</accession>
<dbReference type="GO" id="GO:0004386">
    <property type="term" value="F:helicase activity"/>
    <property type="evidence" value="ECO:0007669"/>
    <property type="project" value="UniProtKB-KW"/>
</dbReference>
<dbReference type="GO" id="GO:0006281">
    <property type="term" value="P:DNA repair"/>
    <property type="evidence" value="ECO:0007669"/>
    <property type="project" value="UniProtKB-KW"/>
</dbReference>
<dbReference type="InterPro" id="IPR014001">
    <property type="entry name" value="Helicase_ATP-bd"/>
</dbReference>
<evidence type="ECO:0000256" key="4">
    <source>
        <dbReference type="ARBA" id="ARBA00022806"/>
    </source>
</evidence>
<comment type="caution">
    <text evidence="12">The sequence shown here is derived from an EMBL/GenBank/DDBJ whole genome shotgun (WGS) entry which is preliminary data.</text>
</comment>
<evidence type="ECO:0000313" key="12">
    <source>
        <dbReference type="EMBL" id="MBS3062871.1"/>
    </source>
</evidence>
<evidence type="ECO:0000256" key="2">
    <source>
        <dbReference type="ARBA" id="ARBA00022763"/>
    </source>
</evidence>
<keyword evidence="2" id="KW-0227">DNA damage</keyword>
<dbReference type="SUPFAM" id="SSF52540">
    <property type="entry name" value="P-loop containing nucleoside triphosphate hydrolases"/>
    <property type="match status" value="1"/>
</dbReference>
<dbReference type="InterPro" id="IPR017170">
    <property type="entry name" value="Lhr-like"/>
</dbReference>
<dbReference type="InterPro" id="IPR027417">
    <property type="entry name" value="P-loop_NTPase"/>
</dbReference>
<proteinExistence type="inferred from homology"/>
<dbReference type="PANTHER" id="PTHR47962">
    <property type="entry name" value="ATP-DEPENDENT HELICASE LHR-RELATED-RELATED"/>
    <property type="match status" value="1"/>
</dbReference>
<dbReference type="Proteomes" id="UP000678237">
    <property type="component" value="Unassembled WGS sequence"/>
</dbReference>
<evidence type="ECO:0000259" key="11">
    <source>
        <dbReference type="PROSITE" id="PS51194"/>
    </source>
</evidence>
<dbReference type="Pfam" id="PF00270">
    <property type="entry name" value="DEAD"/>
    <property type="match status" value="1"/>
</dbReference>
<dbReference type="EMBL" id="JAGVWE010000003">
    <property type="protein sequence ID" value="MBS3062871.1"/>
    <property type="molecule type" value="Genomic_DNA"/>
</dbReference>
<keyword evidence="1" id="KW-0547">Nucleotide-binding</keyword>
<dbReference type="PANTHER" id="PTHR47962:SF6">
    <property type="entry name" value="LARGE HELICASE-RELATED PROTEIN"/>
    <property type="match status" value="1"/>
</dbReference>
<dbReference type="InterPro" id="IPR045628">
    <property type="entry name" value="Lhr_WH_dom"/>
</dbReference>
<dbReference type="InterPro" id="IPR013701">
    <property type="entry name" value="Lhr-like_DEAD/DEAH_assoc"/>
</dbReference>
<dbReference type="InterPro" id="IPR011545">
    <property type="entry name" value="DEAD/DEAH_box_helicase_dom"/>
</dbReference>
<evidence type="ECO:0000256" key="3">
    <source>
        <dbReference type="ARBA" id="ARBA00022801"/>
    </source>
</evidence>
<evidence type="ECO:0000256" key="9">
    <source>
        <dbReference type="ARBA" id="ARBA00093467"/>
    </source>
</evidence>
<evidence type="ECO:0000256" key="5">
    <source>
        <dbReference type="ARBA" id="ARBA00022840"/>
    </source>
</evidence>
<dbReference type="Pfam" id="PF08494">
    <property type="entry name" value="DEAD_assoc"/>
    <property type="match status" value="1"/>
</dbReference>
<dbReference type="GO" id="GO:0003677">
    <property type="term" value="F:DNA binding"/>
    <property type="evidence" value="ECO:0007669"/>
    <property type="project" value="UniProtKB-KW"/>
</dbReference>
<keyword evidence="7" id="KW-0234">DNA repair</keyword>
<dbReference type="InterPro" id="IPR001650">
    <property type="entry name" value="Helicase_C-like"/>
</dbReference>
<keyword evidence="4 12" id="KW-0347">Helicase</keyword>
<evidence type="ECO:0000256" key="6">
    <source>
        <dbReference type="ARBA" id="ARBA00023125"/>
    </source>
</evidence>
<dbReference type="Pfam" id="PF00271">
    <property type="entry name" value="Helicase_C"/>
    <property type="match status" value="1"/>
</dbReference>
<sequence length="868" mass="99620">MIERQTEKYSDEEIHRNLNPLLSAWFRQKFGSFTEPQRYSILNIHARLNTLVSAETGTGKTLSAFTAVISELLNLSQGNQLEDKVYCVYVSPLRALNNDIQRNLLEPLEEIAAVQGKKERKLGIRVAVRTGDTTTSERAKMLRKPPHILITTPETIAILLNAPKFRENLRGVKWCIVDEIHALASNKRGVHLALSLERLQRLAPEMTRIGLSATVAPLELVAEYLVGYESERVQRPCKIVDVSFLKKMDLKVLSPLPNFIDVTPEQVHRALYDTLDKLIQGHQTTLVFTNTRSATERVVHHLKEKFPKKYLSGNIGAHHSSLSREHRLNIENRLKQGKLKCVVCSTSLELGIDIGFIDLVILLGSPKSVARAIQRMGRSGHKLHDQVKGRIIVLDRDDLVECAVLLKNALEKKIDKIQVPLNCLDVLAQHIFGIAIEDKIQVEDLFRLVTRAFPYHSLKRTDFFEVIDYLAGEYTSLELRYVYAKIWFDRETGWIGKRGKMARIIYMTNVGTIPDEAKIKVKLGEQTIGTIDEMFLERLKKNDVFVLGGESYVFNFSRGMTIQVRSAEKRPPTVPSWASEMLPLSFDLALEIQRFRRLMEEKFVYRKPKTEVIEWLHEYLYVDENSANAIYEYFHEQFLFAEIPHDKKLVIEAYCEGELTHLIFHSLFGRRTNDALSKAYAYALSRLTHKDVELSMGDNGFVITSEGKLPIDTALRIVKSPDLRMLLEMALDRTEVLSRRFRHCATRALMILRSYRGKTKSAGRQQMSSRLLISAVRRISRDFCILREARREVLEDLMDIDSAAKVVQWLESGQVKVRKIATPLPSPFAFNLLLQGYGDVMKMEDRLAFIRRIHERVMQRIAEKQKVV</sequence>
<dbReference type="PROSITE" id="PS51194">
    <property type="entry name" value="HELICASE_CTER"/>
    <property type="match status" value="1"/>
</dbReference>
<dbReference type="CDD" id="cd18796">
    <property type="entry name" value="SF2_C_LHR"/>
    <property type="match status" value="1"/>
</dbReference>
<dbReference type="Gene3D" id="3.40.50.300">
    <property type="entry name" value="P-loop containing nucleotide triphosphate hydrolases"/>
    <property type="match status" value="2"/>
</dbReference>
<dbReference type="PIRSF" id="PIRSF037307">
    <property type="entry name" value="Lhr-like_helic_prd"/>
    <property type="match status" value="1"/>
</dbReference>
<dbReference type="Pfam" id="PF19306">
    <property type="entry name" value="WHD_Lhr"/>
    <property type="match status" value="1"/>
</dbReference>
<protein>
    <submittedName>
        <fullName evidence="12">ATP-dependent helicase</fullName>
        <ecNumber evidence="12">3.6.4.-</ecNumber>
    </submittedName>
</protein>
<dbReference type="NCBIfam" id="NF010338">
    <property type="entry name" value="PRK13767.1"/>
    <property type="match status" value="1"/>
</dbReference>
<feature type="domain" description="Helicase ATP-binding" evidence="10">
    <location>
        <begin position="41"/>
        <end position="233"/>
    </location>
</feature>
<dbReference type="GO" id="GO:0016887">
    <property type="term" value="F:ATP hydrolysis activity"/>
    <property type="evidence" value="ECO:0007669"/>
    <property type="project" value="TreeGrafter"/>
</dbReference>
<dbReference type="GO" id="GO:0140097">
    <property type="term" value="F:catalytic activity, acting on DNA"/>
    <property type="evidence" value="ECO:0007669"/>
    <property type="project" value="UniProtKB-ARBA"/>
</dbReference>
<evidence type="ECO:0000259" key="10">
    <source>
        <dbReference type="PROSITE" id="PS51192"/>
    </source>
</evidence>
<dbReference type="SMART" id="SM00487">
    <property type="entry name" value="DEXDc"/>
    <property type="match status" value="1"/>
</dbReference>
<feature type="domain" description="Helicase C-terminal" evidence="11">
    <location>
        <begin position="270"/>
        <end position="425"/>
    </location>
</feature>
<keyword evidence="3 12" id="KW-0378">Hydrolase</keyword>
<evidence type="ECO:0000313" key="13">
    <source>
        <dbReference type="Proteomes" id="UP000678237"/>
    </source>
</evidence>
<reference evidence="12" key="2">
    <citation type="submission" date="2021-05" db="EMBL/GenBank/DDBJ databases">
        <title>Protein family content uncovers lineage relationships and bacterial pathway maintenance mechanisms in DPANN archaea.</title>
        <authorList>
            <person name="Castelle C.J."/>
            <person name="Meheust R."/>
            <person name="Jaffe A.L."/>
            <person name="Seitz K."/>
            <person name="Gong X."/>
            <person name="Baker B.J."/>
            <person name="Banfield J.F."/>
        </authorList>
    </citation>
    <scope>NUCLEOTIDE SEQUENCE</scope>
    <source>
        <strain evidence="12">RIFCSPLOWO2_01_FULL_58_19</strain>
    </source>
</reference>
<organism evidence="12 13">
    <name type="scientific">Candidatus Iainarchaeum sp</name>
    <dbReference type="NCBI Taxonomy" id="3101447"/>
    <lineage>
        <taxon>Archaea</taxon>
        <taxon>Candidatus Iainarchaeota</taxon>
        <taxon>Candidatus Iainarchaeia</taxon>
        <taxon>Candidatus Iainarchaeales</taxon>
        <taxon>Candidatus Iainarchaeaceae</taxon>
        <taxon>Candidatus Iainarchaeum</taxon>
    </lineage>
</organism>
<evidence type="ECO:0000256" key="7">
    <source>
        <dbReference type="ARBA" id="ARBA00023204"/>
    </source>
</evidence>
<dbReference type="CDD" id="cd17922">
    <property type="entry name" value="DEXHc_LHR-like"/>
    <property type="match status" value="1"/>
</dbReference>
<gene>
    <name evidence="12" type="ORF">J4203_03290</name>
</gene>
<dbReference type="InterPro" id="IPR052511">
    <property type="entry name" value="ATP-dep_Helicase"/>
</dbReference>
<dbReference type="PROSITE" id="PS51192">
    <property type="entry name" value="HELICASE_ATP_BIND_1"/>
    <property type="match status" value="1"/>
</dbReference>
<evidence type="ECO:0000256" key="8">
    <source>
        <dbReference type="ARBA" id="ARBA00023235"/>
    </source>
</evidence>
<dbReference type="AlphaFoldDB" id="A0A8T4L7L5"/>
<dbReference type="GO" id="GO:0005524">
    <property type="term" value="F:ATP binding"/>
    <property type="evidence" value="ECO:0007669"/>
    <property type="project" value="UniProtKB-KW"/>
</dbReference>
<evidence type="ECO:0000256" key="1">
    <source>
        <dbReference type="ARBA" id="ARBA00022741"/>
    </source>
</evidence>
<dbReference type="SMART" id="SM00490">
    <property type="entry name" value="HELICc"/>
    <property type="match status" value="1"/>
</dbReference>
<name>A0A8T4L7L5_9ARCH</name>
<keyword evidence="8" id="KW-0413">Isomerase</keyword>
<comment type="similarity">
    <text evidence="9">Belongs to the Lhr helicase family. Lhr-Core subfamily.</text>
</comment>
<reference evidence="12" key="1">
    <citation type="submission" date="2021-03" db="EMBL/GenBank/DDBJ databases">
        <authorList>
            <person name="Jaffe A."/>
        </authorList>
    </citation>
    <scope>NUCLEOTIDE SEQUENCE</scope>
    <source>
        <strain evidence="12">RIFCSPLOWO2_01_FULL_58_19</strain>
    </source>
</reference>
<dbReference type="EC" id="3.6.4.-" evidence="12"/>